<protein>
    <submittedName>
        <fullName evidence="4">Fumarylacetoacetate hydrolase family protein</fullName>
    </submittedName>
</protein>
<keyword evidence="5" id="KW-1185">Reference proteome</keyword>
<keyword evidence="2" id="KW-0479">Metal-binding</keyword>
<evidence type="ECO:0000256" key="1">
    <source>
        <dbReference type="ARBA" id="ARBA00010211"/>
    </source>
</evidence>
<comment type="caution">
    <text evidence="4">The sequence shown here is derived from an EMBL/GenBank/DDBJ whole genome shotgun (WGS) entry which is preliminary data.</text>
</comment>
<organism evidence="4 5">
    <name type="scientific">Streptomyces tagetis</name>
    <dbReference type="NCBI Taxonomy" id="2820809"/>
    <lineage>
        <taxon>Bacteria</taxon>
        <taxon>Bacillati</taxon>
        <taxon>Actinomycetota</taxon>
        <taxon>Actinomycetes</taxon>
        <taxon>Kitasatosporales</taxon>
        <taxon>Streptomycetaceae</taxon>
        <taxon>Streptomyces</taxon>
    </lineage>
</organism>
<dbReference type="GO" id="GO:0044281">
    <property type="term" value="P:small molecule metabolic process"/>
    <property type="evidence" value="ECO:0007669"/>
    <property type="project" value="UniProtKB-ARBA"/>
</dbReference>
<dbReference type="GO" id="GO:0046872">
    <property type="term" value="F:metal ion binding"/>
    <property type="evidence" value="ECO:0007669"/>
    <property type="project" value="UniProtKB-KW"/>
</dbReference>
<evidence type="ECO:0000313" key="4">
    <source>
        <dbReference type="EMBL" id="MBQ0825120.1"/>
    </source>
</evidence>
<dbReference type="PANTHER" id="PTHR42796">
    <property type="entry name" value="FUMARYLACETOACETATE HYDROLASE DOMAIN-CONTAINING PROTEIN 2A-RELATED"/>
    <property type="match status" value="1"/>
</dbReference>
<evidence type="ECO:0000256" key="2">
    <source>
        <dbReference type="ARBA" id="ARBA00022723"/>
    </source>
</evidence>
<sequence length="297" mass="31361">MRIANVAGRVAVLGPESAVFDVAECSGGRFGPDPRALLEEWDAFLRWYEGAGPFGGGTGTPLDPALLRAPVDTPRQVFAVGLNYVDHAAEIGIPLPAEPSVFTKYPSCLTGPYNDIRLVDGPCDWEVELVAVVGRPAYRVSPEAGWDHVAGLTIGQDVSQRALQVAGPSPQFSLAKSFPTFGPLGPWMVTPDELGDRDDLGLGCSVNGETVQDGRTAELVFPIPELVSRLSHIVPLLPGDLIFTGTPSGVGAARRPQRFLAPGDVVESWVEGIGRLRNTCAPAEHPALTGTAAGHVE</sequence>
<dbReference type="AlphaFoldDB" id="A0A940XB59"/>
<dbReference type="PANTHER" id="PTHR42796:SF4">
    <property type="entry name" value="FUMARYLACETOACETATE HYDROLASE DOMAIN-CONTAINING PROTEIN 2A"/>
    <property type="match status" value="1"/>
</dbReference>
<evidence type="ECO:0000313" key="5">
    <source>
        <dbReference type="Proteomes" id="UP000677875"/>
    </source>
</evidence>
<comment type="similarity">
    <text evidence="1">Belongs to the FAH family.</text>
</comment>
<feature type="domain" description="Fumarylacetoacetase-like C-terminal" evidence="3">
    <location>
        <begin position="77"/>
        <end position="279"/>
    </location>
</feature>
<reference evidence="4" key="1">
    <citation type="submission" date="2021-04" db="EMBL/GenBank/DDBJ databases">
        <title>Genome seq and assembly of Streptomyces sp. RG38.</title>
        <authorList>
            <person name="Chhetri G."/>
        </authorList>
    </citation>
    <scope>NUCLEOTIDE SEQUENCE</scope>
    <source>
        <strain evidence="4">RG38</strain>
    </source>
</reference>
<dbReference type="GO" id="GO:0016787">
    <property type="term" value="F:hydrolase activity"/>
    <property type="evidence" value="ECO:0007669"/>
    <property type="project" value="UniProtKB-KW"/>
</dbReference>
<name>A0A940XB59_9ACTN</name>
<dbReference type="RefSeq" id="WP_210867823.1">
    <property type="nucleotide sequence ID" value="NZ_JAGPNL010000001.1"/>
</dbReference>
<dbReference type="EMBL" id="JAGPNL010000001">
    <property type="protein sequence ID" value="MBQ0825120.1"/>
    <property type="molecule type" value="Genomic_DNA"/>
</dbReference>
<accession>A0A940XB59</accession>
<dbReference type="InterPro" id="IPR051121">
    <property type="entry name" value="FAH"/>
</dbReference>
<dbReference type="Pfam" id="PF01557">
    <property type="entry name" value="FAA_hydrolase"/>
    <property type="match status" value="1"/>
</dbReference>
<dbReference type="SUPFAM" id="SSF56529">
    <property type="entry name" value="FAH"/>
    <property type="match status" value="1"/>
</dbReference>
<gene>
    <name evidence="4" type="ORF">J5Y05_01125</name>
</gene>
<dbReference type="Proteomes" id="UP000677875">
    <property type="component" value="Unassembled WGS sequence"/>
</dbReference>
<dbReference type="Gene3D" id="3.90.850.10">
    <property type="entry name" value="Fumarylacetoacetase-like, C-terminal domain"/>
    <property type="match status" value="1"/>
</dbReference>
<keyword evidence="4" id="KW-0378">Hydrolase</keyword>
<dbReference type="InterPro" id="IPR036663">
    <property type="entry name" value="Fumarylacetoacetase_C_sf"/>
</dbReference>
<evidence type="ECO:0000259" key="3">
    <source>
        <dbReference type="Pfam" id="PF01557"/>
    </source>
</evidence>
<dbReference type="InterPro" id="IPR011234">
    <property type="entry name" value="Fumarylacetoacetase-like_C"/>
</dbReference>
<proteinExistence type="inferred from homology"/>